<dbReference type="AlphaFoldDB" id="A0A7W1WYK6"/>
<comment type="caution">
    <text evidence="1">The sequence shown here is derived from an EMBL/GenBank/DDBJ whole genome shotgun (WGS) entry which is preliminary data.</text>
</comment>
<proteinExistence type="predicted"/>
<evidence type="ECO:0000313" key="1">
    <source>
        <dbReference type="EMBL" id="MBA4502615.1"/>
    </source>
</evidence>
<dbReference type="Proteomes" id="UP000538931">
    <property type="component" value="Unassembled WGS sequence"/>
</dbReference>
<evidence type="ECO:0000313" key="2">
    <source>
        <dbReference type="Proteomes" id="UP000538931"/>
    </source>
</evidence>
<organism evidence="1 2">
    <name type="scientific">Marinobacterium marinum</name>
    <dbReference type="NCBI Taxonomy" id="2756129"/>
    <lineage>
        <taxon>Bacteria</taxon>
        <taxon>Pseudomonadati</taxon>
        <taxon>Pseudomonadota</taxon>
        <taxon>Gammaproteobacteria</taxon>
        <taxon>Oceanospirillales</taxon>
        <taxon>Oceanospirillaceae</taxon>
        <taxon>Marinobacterium</taxon>
    </lineage>
</organism>
<dbReference type="EMBL" id="JACEMT010000049">
    <property type="protein sequence ID" value="MBA4502615.1"/>
    <property type="molecule type" value="Genomic_DNA"/>
</dbReference>
<gene>
    <name evidence="1" type="ORF">H1S06_09595</name>
</gene>
<sequence length="188" mass="21125">MSTHIPSVVFTLDRNSSYTDELYGGQLYELLDKASCHQQEYDFRCYNFRHEAHIDAVLALCTAEHLHGLDFIGQELAVITGHQLNTAYTSLQSIIVLIEAALEQNDLTRLGPLTEVCGFQPNEEPTIDVIKHAFQAVGDLSDVCPHNTGGDDARNVLTSLFDYIRSLHEIVGNCLRQQRVLVYFHHPA</sequence>
<protein>
    <submittedName>
        <fullName evidence="1">Uncharacterized protein</fullName>
    </submittedName>
</protein>
<name>A0A7W1WYK6_9GAMM</name>
<accession>A0A7W1WYK6</accession>
<dbReference type="RefSeq" id="WP_181739589.1">
    <property type="nucleotide sequence ID" value="NZ_JACEMT010000049.1"/>
</dbReference>
<keyword evidence="2" id="KW-1185">Reference proteome</keyword>
<reference evidence="1 2" key="1">
    <citation type="submission" date="2020-07" db="EMBL/GenBank/DDBJ databases">
        <title>Bacterium isolated from marien macroalgae.</title>
        <authorList>
            <person name="Zhu K."/>
            <person name="Lu D."/>
            <person name="Du Z."/>
        </authorList>
    </citation>
    <scope>NUCLEOTIDE SEQUENCE [LARGE SCALE GENOMIC DNA]</scope>
    <source>
        <strain evidence="1 2">3-1745</strain>
    </source>
</reference>